<keyword evidence="2" id="KW-1185">Reference proteome</keyword>
<evidence type="ECO:0008006" key="3">
    <source>
        <dbReference type="Google" id="ProtNLM"/>
    </source>
</evidence>
<sequence length="243" mass="26460">MILYYALGGGLGHLSRARKVLGEREDAVLLTASGHARDPRVTAGRPVIPVPRRLGRDRAAFRAWIAALLDELQPDELLVDAFPGGVLGELCGLELPPARLVGRRVRWDVYARRLDGPLPRYDVVHALEPLGYAPPGPVEPLTLPHAAPGEPLADEPHTLIVHAGPEAELQQLLALARGKTIVVHPKHRDVYPVEPHLAHATRIITGAGFNAVQETAPYRDRHTAVPFARALDDQHARAVAMRS</sequence>
<dbReference type="AlphaFoldDB" id="A0A660KZZ7"/>
<gene>
    <name evidence="1" type="ORF">C8N24_5206</name>
</gene>
<dbReference type="RefSeq" id="WP_121255525.1">
    <property type="nucleotide sequence ID" value="NZ_RBIL01000002.1"/>
</dbReference>
<organism evidence="1 2">
    <name type="scientific">Solirubrobacter pauli</name>
    <dbReference type="NCBI Taxonomy" id="166793"/>
    <lineage>
        <taxon>Bacteria</taxon>
        <taxon>Bacillati</taxon>
        <taxon>Actinomycetota</taxon>
        <taxon>Thermoleophilia</taxon>
        <taxon>Solirubrobacterales</taxon>
        <taxon>Solirubrobacteraceae</taxon>
        <taxon>Solirubrobacter</taxon>
    </lineage>
</organism>
<dbReference type="Proteomes" id="UP000278962">
    <property type="component" value="Unassembled WGS sequence"/>
</dbReference>
<evidence type="ECO:0000313" key="1">
    <source>
        <dbReference type="EMBL" id="RKQ87186.1"/>
    </source>
</evidence>
<protein>
    <recommendedName>
        <fullName evidence="3">UDP-N-acetylglucosamine:LPS N-acetylglucosamine transferase</fullName>
    </recommendedName>
</protein>
<name>A0A660KZZ7_9ACTN</name>
<evidence type="ECO:0000313" key="2">
    <source>
        <dbReference type="Proteomes" id="UP000278962"/>
    </source>
</evidence>
<dbReference type="OrthoDB" id="9813876at2"/>
<proteinExistence type="predicted"/>
<comment type="caution">
    <text evidence="1">The sequence shown here is derived from an EMBL/GenBank/DDBJ whole genome shotgun (WGS) entry which is preliminary data.</text>
</comment>
<reference evidence="1 2" key="1">
    <citation type="submission" date="2018-10" db="EMBL/GenBank/DDBJ databases">
        <title>Genomic Encyclopedia of Archaeal and Bacterial Type Strains, Phase II (KMG-II): from individual species to whole genera.</title>
        <authorList>
            <person name="Goeker M."/>
        </authorList>
    </citation>
    <scope>NUCLEOTIDE SEQUENCE [LARGE SCALE GENOMIC DNA]</scope>
    <source>
        <strain evidence="1 2">DSM 14954</strain>
    </source>
</reference>
<dbReference type="EMBL" id="RBIL01000002">
    <property type="protein sequence ID" value="RKQ87186.1"/>
    <property type="molecule type" value="Genomic_DNA"/>
</dbReference>
<accession>A0A660KZZ7</accession>